<dbReference type="EMBL" id="BGPR01010143">
    <property type="protein sequence ID" value="GBN44485.1"/>
    <property type="molecule type" value="Genomic_DNA"/>
</dbReference>
<proteinExistence type="predicted"/>
<accession>A0A4Y2NXZ2</accession>
<dbReference type="Proteomes" id="UP000499080">
    <property type="component" value="Unassembled WGS sequence"/>
</dbReference>
<organism evidence="1 2">
    <name type="scientific">Araneus ventricosus</name>
    <name type="common">Orbweaver spider</name>
    <name type="synonym">Epeira ventricosa</name>
    <dbReference type="NCBI Taxonomy" id="182803"/>
    <lineage>
        <taxon>Eukaryota</taxon>
        <taxon>Metazoa</taxon>
        <taxon>Ecdysozoa</taxon>
        <taxon>Arthropoda</taxon>
        <taxon>Chelicerata</taxon>
        <taxon>Arachnida</taxon>
        <taxon>Araneae</taxon>
        <taxon>Araneomorphae</taxon>
        <taxon>Entelegynae</taxon>
        <taxon>Araneoidea</taxon>
        <taxon>Araneidae</taxon>
        <taxon>Araneus</taxon>
    </lineage>
</organism>
<reference evidence="1 2" key="1">
    <citation type="journal article" date="2019" name="Sci. Rep.">
        <title>Orb-weaving spider Araneus ventricosus genome elucidates the spidroin gene catalogue.</title>
        <authorList>
            <person name="Kono N."/>
            <person name="Nakamura H."/>
            <person name="Ohtoshi R."/>
            <person name="Moran D.A.P."/>
            <person name="Shinohara A."/>
            <person name="Yoshida Y."/>
            <person name="Fujiwara M."/>
            <person name="Mori M."/>
            <person name="Tomita M."/>
            <person name="Arakawa K."/>
        </authorList>
    </citation>
    <scope>NUCLEOTIDE SEQUENCE [LARGE SCALE GENOMIC DNA]</scope>
</reference>
<protein>
    <submittedName>
        <fullName evidence="1">Uncharacterized protein</fullName>
    </submittedName>
</protein>
<name>A0A4Y2NXZ2_ARAVE</name>
<comment type="caution">
    <text evidence="1">The sequence shown here is derived from an EMBL/GenBank/DDBJ whole genome shotgun (WGS) entry which is preliminary data.</text>
</comment>
<gene>
    <name evidence="1" type="ORF">AVEN_200277_1</name>
</gene>
<evidence type="ECO:0000313" key="1">
    <source>
        <dbReference type="EMBL" id="GBN44485.1"/>
    </source>
</evidence>
<evidence type="ECO:0000313" key="2">
    <source>
        <dbReference type="Proteomes" id="UP000499080"/>
    </source>
</evidence>
<dbReference type="AlphaFoldDB" id="A0A4Y2NXZ2"/>
<keyword evidence="2" id="KW-1185">Reference proteome</keyword>
<sequence>MDLVILYRDQMTKTIPELALPLQISTPQQREDYPMRIGLLLSKRLVIQRRCFSSWRIRYKIKIRSSKWGASLSYESENLPWGKGRGLVLKAGGGVGVNCGDQ</sequence>